<feature type="domain" description="GFO/IDH/MocA-like oxidoreductase" evidence="4">
    <location>
        <begin position="135"/>
        <end position="251"/>
    </location>
</feature>
<dbReference type="Gene3D" id="3.30.360.10">
    <property type="entry name" value="Dihydrodipicolinate Reductase, domain 2"/>
    <property type="match status" value="1"/>
</dbReference>
<gene>
    <name evidence="5" type="ORF">ACFSKK_18285</name>
</gene>
<evidence type="ECO:0000256" key="1">
    <source>
        <dbReference type="ARBA" id="ARBA00010928"/>
    </source>
</evidence>
<dbReference type="PANTHER" id="PTHR22604">
    <property type="entry name" value="OXIDOREDUCTASES"/>
    <property type="match status" value="1"/>
</dbReference>
<evidence type="ECO:0000313" key="5">
    <source>
        <dbReference type="EMBL" id="MFD2215637.1"/>
    </source>
</evidence>
<evidence type="ECO:0000256" key="2">
    <source>
        <dbReference type="ARBA" id="ARBA00023002"/>
    </source>
</evidence>
<dbReference type="Pfam" id="PF01408">
    <property type="entry name" value="GFO_IDH_MocA"/>
    <property type="match status" value="1"/>
</dbReference>
<dbReference type="InterPro" id="IPR050984">
    <property type="entry name" value="Gfo/Idh/MocA_domain"/>
</dbReference>
<reference evidence="6" key="1">
    <citation type="journal article" date="2019" name="Int. J. Syst. Evol. Microbiol.">
        <title>The Global Catalogue of Microorganisms (GCM) 10K type strain sequencing project: providing services to taxonomists for standard genome sequencing and annotation.</title>
        <authorList>
            <consortium name="The Broad Institute Genomics Platform"/>
            <consortium name="The Broad Institute Genome Sequencing Center for Infectious Disease"/>
            <person name="Wu L."/>
            <person name="Ma J."/>
        </authorList>
    </citation>
    <scope>NUCLEOTIDE SEQUENCE [LARGE SCALE GENOMIC DNA]</scope>
    <source>
        <strain evidence="6">CGMCC 1.15474</strain>
    </source>
</reference>
<dbReference type="InterPro" id="IPR000683">
    <property type="entry name" value="Gfo/Idh/MocA-like_OxRdtase_N"/>
</dbReference>
<keyword evidence="2" id="KW-0560">Oxidoreductase</keyword>
<dbReference type="SUPFAM" id="SSF55347">
    <property type="entry name" value="Glyceraldehyde-3-phosphate dehydrogenase-like, C-terminal domain"/>
    <property type="match status" value="1"/>
</dbReference>
<dbReference type="InterPro" id="IPR036291">
    <property type="entry name" value="NAD(P)-bd_dom_sf"/>
</dbReference>
<evidence type="ECO:0000259" key="3">
    <source>
        <dbReference type="Pfam" id="PF01408"/>
    </source>
</evidence>
<evidence type="ECO:0000259" key="4">
    <source>
        <dbReference type="Pfam" id="PF22725"/>
    </source>
</evidence>
<keyword evidence="6" id="KW-1185">Reference proteome</keyword>
<proteinExistence type="inferred from homology"/>
<evidence type="ECO:0000313" key="6">
    <source>
        <dbReference type="Proteomes" id="UP001597318"/>
    </source>
</evidence>
<organism evidence="5 6">
    <name type="scientific">Metabacillus endolithicus</name>
    <dbReference type="NCBI Taxonomy" id="1535204"/>
    <lineage>
        <taxon>Bacteria</taxon>
        <taxon>Bacillati</taxon>
        <taxon>Bacillota</taxon>
        <taxon>Bacilli</taxon>
        <taxon>Bacillales</taxon>
        <taxon>Bacillaceae</taxon>
        <taxon>Metabacillus</taxon>
    </lineage>
</organism>
<dbReference type="Gene3D" id="3.40.50.720">
    <property type="entry name" value="NAD(P)-binding Rossmann-like Domain"/>
    <property type="match status" value="1"/>
</dbReference>
<dbReference type="EMBL" id="JBHUIK010000004">
    <property type="protein sequence ID" value="MFD2215637.1"/>
    <property type="molecule type" value="Genomic_DNA"/>
</dbReference>
<dbReference type="RefSeq" id="WP_247340384.1">
    <property type="nucleotide sequence ID" value="NZ_CP095550.1"/>
</dbReference>
<sequence>MKRVRWGILGSASIAKRAVIPGIKESESGEVVAIASRDLIRARQTADELGIPVAYDSYEELLADDSIDVVYIPLPNHLHKEWTIKAAAAGKHILCEKPLALNAKDAKEMVDACNKAGVLLAEAVMYRYHPRYDVIRDIISSGEIGEIRGIHGTFTFFNPMASLSNFRYKKESGGSLYDVGVYPIHAARMILGEEPKAVTVHSFFSDEHDGVDMMDTGLLEFNNGVALSFDCGMMAAGRNTLEILGTKGRIEVPSAFLTNIDKSDNIFVITMKGRDAIRKEVEVPRVNQYALQADVVSKSILNNTPLPYPAEDAVLNMKVVEACLQSAKERRRIEILEGSND</sequence>
<feature type="domain" description="Gfo/Idh/MocA-like oxidoreductase N-terminal" evidence="3">
    <location>
        <begin position="4"/>
        <end position="121"/>
    </location>
</feature>
<name>A0ABW5C0H0_9BACI</name>
<dbReference type="Pfam" id="PF22725">
    <property type="entry name" value="GFO_IDH_MocA_C3"/>
    <property type="match status" value="1"/>
</dbReference>
<protein>
    <submittedName>
        <fullName evidence="5">Gfo/Idh/MocA family protein</fullName>
    </submittedName>
</protein>
<comment type="similarity">
    <text evidence="1">Belongs to the Gfo/Idh/MocA family.</text>
</comment>
<dbReference type="Proteomes" id="UP001597318">
    <property type="component" value="Unassembled WGS sequence"/>
</dbReference>
<dbReference type="InterPro" id="IPR055170">
    <property type="entry name" value="GFO_IDH_MocA-like_dom"/>
</dbReference>
<comment type="caution">
    <text evidence="5">The sequence shown here is derived from an EMBL/GenBank/DDBJ whole genome shotgun (WGS) entry which is preliminary data.</text>
</comment>
<dbReference type="SUPFAM" id="SSF51735">
    <property type="entry name" value="NAD(P)-binding Rossmann-fold domains"/>
    <property type="match status" value="1"/>
</dbReference>
<dbReference type="PANTHER" id="PTHR22604:SF105">
    <property type="entry name" value="TRANS-1,2-DIHYDROBENZENE-1,2-DIOL DEHYDROGENASE"/>
    <property type="match status" value="1"/>
</dbReference>
<accession>A0ABW5C0H0</accession>